<dbReference type="Proteomes" id="UP000587211">
    <property type="component" value="Unassembled WGS sequence"/>
</dbReference>
<dbReference type="RefSeq" id="WP_179426659.1">
    <property type="nucleotide sequence ID" value="NZ_BAAAMP010000002.1"/>
</dbReference>
<feature type="transmembrane region" description="Helical" evidence="1">
    <location>
        <begin position="16"/>
        <end position="36"/>
    </location>
</feature>
<evidence type="ECO:0000313" key="3">
    <source>
        <dbReference type="EMBL" id="NYI39238.1"/>
    </source>
</evidence>
<evidence type="ECO:0000313" key="2">
    <source>
        <dbReference type="EMBL" id="MBD1270104.1"/>
    </source>
</evidence>
<feature type="transmembrane region" description="Helical" evidence="1">
    <location>
        <begin position="165"/>
        <end position="184"/>
    </location>
</feature>
<accession>A0A8I0FTN5</accession>
<organism evidence="2 5">
    <name type="scientific">Aeromicrobium tamlense</name>
    <dbReference type="NCBI Taxonomy" id="375541"/>
    <lineage>
        <taxon>Bacteria</taxon>
        <taxon>Bacillati</taxon>
        <taxon>Actinomycetota</taxon>
        <taxon>Actinomycetes</taxon>
        <taxon>Propionibacteriales</taxon>
        <taxon>Nocardioidaceae</taxon>
        <taxon>Aeromicrobium</taxon>
    </lineage>
</organism>
<feature type="transmembrane region" description="Helical" evidence="1">
    <location>
        <begin position="48"/>
        <end position="67"/>
    </location>
</feature>
<dbReference type="InterPro" id="IPR024529">
    <property type="entry name" value="ECF_trnsprt_substrate-spec"/>
</dbReference>
<dbReference type="Pfam" id="PF12822">
    <property type="entry name" value="ECF_trnsprt"/>
    <property type="match status" value="1"/>
</dbReference>
<evidence type="ECO:0000256" key="1">
    <source>
        <dbReference type="SAM" id="Phobius"/>
    </source>
</evidence>
<comment type="caution">
    <text evidence="2">The sequence shown here is derived from an EMBL/GenBank/DDBJ whole genome shotgun (WGS) entry which is preliminary data.</text>
</comment>
<dbReference type="Gene3D" id="1.10.1760.20">
    <property type="match status" value="1"/>
</dbReference>
<feature type="transmembrane region" description="Helical" evidence="1">
    <location>
        <begin position="87"/>
        <end position="109"/>
    </location>
</feature>
<feature type="transmembrane region" description="Helical" evidence="1">
    <location>
        <begin position="139"/>
        <end position="158"/>
    </location>
</feature>
<dbReference type="EMBL" id="JACWMT010000001">
    <property type="protein sequence ID" value="MBD1270104.1"/>
    <property type="molecule type" value="Genomic_DNA"/>
</dbReference>
<feature type="transmembrane region" description="Helical" evidence="1">
    <location>
        <begin position="116"/>
        <end position="133"/>
    </location>
</feature>
<name>A0A8I0FTN5_9ACTN</name>
<protein>
    <submittedName>
        <fullName evidence="2">ECF transporter S component</fullName>
    </submittedName>
    <submittedName>
        <fullName evidence="3">Energy-coupling factor transport system substrate-specific component</fullName>
    </submittedName>
</protein>
<dbReference type="EMBL" id="JACBZN010000001">
    <property type="protein sequence ID" value="NYI39238.1"/>
    <property type="molecule type" value="Genomic_DNA"/>
</dbReference>
<reference evidence="2" key="2">
    <citation type="submission" date="2020-09" db="EMBL/GenBank/DDBJ databases">
        <title>Novel species in genus Aeromicrobium.</title>
        <authorList>
            <person name="Zhang G."/>
        </authorList>
    </citation>
    <scope>NUCLEOTIDE SEQUENCE</scope>
    <source>
        <strain evidence="2">SSW1-57</strain>
    </source>
</reference>
<gene>
    <name evidence="3" type="ORF">BJ975_002613</name>
    <name evidence="2" type="ORF">IDH50_07670</name>
</gene>
<reference evidence="3 4" key="1">
    <citation type="submission" date="2020-07" db="EMBL/GenBank/DDBJ databases">
        <title>Sequencing the genomes of 1000 actinobacteria strains.</title>
        <authorList>
            <person name="Klenk H.-P."/>
        </authorList>
    </citation>
    <scope>NUCLEOTIDE SEQUENCE [LARGE SCALE GENOMIC DNA]</scope>
    <source>
        <strain evidence="3 4">DSM 19087</strain>
    </source>
</reference>
<evidence type="ECO:0000313" key="4">
    <source>
        <dbReference type="Proteomes" id="UP000587211"/>
    </source>
</evidence>
<keyword evidence="1" id="KW-0472">Membrane</keyword>
<dbReference type="Proteomes" id="UP000659061">
    <property type="component" value="Unassembled WGS sequence"/>
</dbReference>
<keyword evidence="1" id="KW-0812">Transmembrane</keyword>
<evidence type="ECO:0000313" key="5">
    <source>
        <dbReference type="Proteomes" id="UP000659061"/>
    </source>
</evidence>
<dbReference type="AlphaFoldDB" id="A0A8I0FTN5"/>
<keyword evidence="1" id="KW-1133">Transmembrane helix</keyword>
<dbReference type="PIRSF" id="PIRSF037395">
    <property type="entry name" value="UCP037395_ABCper"/>
    <property type="match status" value="1"/>
</dbReference>
<sequence>MTSPRHTAVPVTPRSALVLAAASVAGLLMLLWPLIFTPAEGQTRVDQPFIFMALMPVVVLVVVAELSEGGLDSKALAMLGVLSAINAAVRPLGAGVAGVEPIFFLLILGGRVFGPGFGFVLGCTSLFASALLTSGVGPWLPFQMLCAAWVGMGAGLLPRRATGRAEIAVLAAYTVVAAFAYGLLMNLSSWPFTLGIAIPGAEDSLAMVPGDPVLENLQRFLVFTLLTSFWGWDLGRAITNALLVVFLGPAVLATLRRAARRARYLLKEST</sequence>
<feature type="transmembrane region" description="Helical" evidence="1">
    <location>
        <begin position="237"/>
        <end position="255"/>
    </location>
</feature>
<keyword evidence="4" id="KW-1185">Reference proteome</keyword>
<proteinExistence type="predicted"/>
<dbReference type="GO" id="GO:0022857">
    <property type="term" value="F:transmembrane transporter activity"/>
    <property type="evidence" value="ECO:0007669"/>
    <property type="project" value="InterPro"/>
</dbReference>
<dbReference type="InterPro" id="IPR017196">
    <property type="entry name" value="ECF_substrate-spec_UCP037395"/>
</dbReference>